<dbReference type="Gene3D" id="2.130.10.10">
    <property type="entry name" value="YVTN repeat-like/Quinoprotein amine dehydrogenase"/>
    <property type="match status" value="1"/>
</dbReference>
<organism evidence="1 2">
    <name type="scientific">Litoribrevibacter albus</name>
    <dbReference type="NCBI Taxonomy" id="1473156"/>
    <lineage>
        <taxon>Bacteria</taxon>
        <taxon>Pseudomonadati</taxon>
        <taxon>Pseudomonadota</taxon>
        <taxon>Gammaproteobacteria</taxon>
        <taxon>Oceanospirillales</taxon>
        <taxon>Oceanospirillaceae</taxon>
        <taxon>Litoribrevibacter</taxon>
    </lineage>
</organism>
<comment type="caution">
    <text evidence="1">The sequence shown here is derived from an EMBL/GenBank/DDBJ whole genome shotgun (WGS) entry which is preliminary data.</text>
</comment>
<gene>
    <name evidence="1" type="ORF">GCM10007876_35950</name>
</gene>
<keyword evidence="2" id="KW-1185">Reference proteome</keyword>
<evidence type="ECO:0008006" key="3">
    <source>
        <dbReference type="Google" id="ProtNLM"/>
    </source>
</evidence>
<evidence type="ECO:0000313" key="2">
    <source>
        <dbReference type="Proteomes" id="UP001161389"/>
    </source>
</evidence>
<dbReference type="InterPro" id="IPR015943">
    <property type="entry name" value="WD40/YVTN_repeat-like_dom_sf"/>
</dbReference>
<dbReference type="SUPFAM" id="SSF50978">
    <property type="entry name" value="WD40 repeat-like"/>
    <property type="match status" value="1"/>
</dbReference>
<proteinExistence type="predicted"/>
<accession>A0AA37WA41</accession>
<dbReference type="PANTHER" id="PTHR19879:SF9">
    <property type="entry name" value="TRANSCRIPTION INITIATION FACTOR TFIID SUBUNIT 5"/>
    <property type="match status" value="1"/>
</dbReference>
<reference evidence="1" key="1">
    <citation type="journal article" date="2014" name="Int. J. Syst. Evol. Microbiol.">
        <title>Complete genome sequence of Corynebacterium casei LMG S-19264T (=DSM 44701T), isolated from a smear-ripened cheese.</title>
        <authorList>
            <consortium name="US DOE Joint Genome Institute (JGI-PGF)"/>
            <person name="Walter F."/>
            <person name="Albersmeier A."/>
            <person name="Kalinowski J."/>
            <person name="Ruckert C."/>
        </authorList>
    </citation>
    <scope>NUCLEOTIDE SEQUENCE</scope>
    <source>
        <strain evidence="1">NBRC 110071</strain>
    </source>
</reference>
<sequence length="141" mass="15949">MTANLWNWRTGQKIRSWEHNFPVDVVTSNHTGDVIFVAAYMDNGYLYDLNTGNTIATTNTQRQRISAARFSPDNKRIALGLFDGHIQLHDATTGELLGKWRMHIRPNVYRESSYVTDLAFVSGKKLVALGSNGLLNHFELP</sequence>
<dbReference type="InterPro" id="IPR001680">
    <property type="entry name" value="WD40_rpt"/>
</dbReference>
<dbReference type="InterPro" id="IPR036322">
    <property type="entry name" value="WD40_repeat_dom_sf"/>
</dbReference>
<reference evidence="1" key="2">
    <citation type="submission" date="2023-01" db="EMBL/GenBank/DDBJ databases">
        <title>Draft genome sequence of Litoribrevibacter albus strain NBRC 110071.</title>
        <authorList>
            <person name="Sun Q."/>
            <person name="Mori K."/>
        </authorList>
    </citation>
    <scope>NUCLEOTIDE SEQUENCE</scope>
    <source>
        <strain evidence="1">NBRC 110071</strain>
    </source>
</reference>
<evidence type="ECO:0000313" key="1">
    <source>
        <dbReference type="EMBL" id="GLQ33116.1"/>
    </source>
</evidence>
<dbReference type="AlphaFoldDB" id="A0AA37WA41"/>
<dbReference type="EMBL" id="BSNM01000016">
    <property type="protein sequence ID" value="GLQ33116.1"/>
    <property type="molecule type" value="Genomic_DNA"/>
</dbReference>
<name>A0AA37WA41_9GAMM</name>
<dbReference type="PANTHER" id="PTHR19879">
    <property type="entry name" value="TRANSCRIPTION INITIATION FACTOR TFIID"/>
    <property type="match status" value="1"/>
</dbReference>
<dbReference type="SMART" id="SM00320">
    <property type="entry name" value="WD40"/>
    <property type="match status" value="3"/>
</dbReference>
<protein>
    <recommendedName>
        <fullName evidence="3">Anaphase-promoting complex subunit 4 WD40 domain-containing protein</fullName>
    </recommendedName>
</protein>
<dbReference type="Proteomes" id="UP001161389">
    <property type="component" value="Unassembled WGS sequence"/>
</dbReference>